<reference evidence="3" key="2">
    <citation type="submission" date="2017-10" db="EMBL/GenBank/DDBJ databases">
        <title>Ladona fulva Genome sequencing and assembly.</title>
        <authorList>
            <person name="Murali S."/>
            <person name="Richards S."/>
            <person name="Bandaranaike D."/>
            <person name="Bellair M."/>
            <person name="Blankenburg K."/>
            <person name="Chao H."/>
            <person name="Dinh H."/>
            <person name="Doddapaneni H."/>
            <person name="Dugan-Rocha S."/>
            <person name="Elkadiri S."/>
            <person name="Gnanaolivu R."/>
            <person name="Hernandez B."/>
            <person name="Skinner E."/>
            <person name="Javaid M."/>
            <person name="Lee S."/>
            <person name="Li M."/>
            <person name="Ming W."/>
            <person name="Munidasa M."/>
            <person name="Muniz J."/>
            <person name="Nguyen L."/>
            <person name="Hughes D."/>
            <person name="Osuji N."/>
            <person name="Pu L.-L."/>
            <person name="Puazo M."/>
            <person name="Qu C."/>
            <person name="Quiroz J."/>
            <person name="Raj R."/>
            <person name="Weissenberger G."/>
            <person name="Xin Y."/>
            <person name="Zou X."/>
            <person name="Han Y."/>
            <person name="Worley K."/>
            <person name="Muzny D."/>
            <person name="Gibbs R."/>
        </authorList>
    </citation>
    <scope>NUCLEOTIDE SEQUENCE</scope>
    <source>
        <strain evidence="3">Sampled in the wild</strain>
    </source>
</reference>
<dbReference type="GO" id="GO:0005737">
    <property type="term" value="C:cytoplasm"/>
    <property type="evidence" value="ECO:0007669"/>
    <property type="project" value="TreeGrafter"/>
</dbReference>
<dbReference type="Pfam" id="PF03571">
    <property type="entry name" value="Peptidase_M49"/>
    <property type="match status" value="1"/>
</dbReference>
<evidence type="ECO:0000313" key="3">
    <source>
        <dbReference type="EMBL" id="KAG8233764.1"/>
    </source>
</evidence>
<gene>
    <name evidence="3" type="ORF">J437_LFUL003835</name>
</gene>
<dbReference type="PANTHER" id="PTHR23422:SF11">
    <property type="entry name" value="DIPEPTIDYL PEPTIDASE 3"/>
    <property type="match status" value="1"/>
</dbReference>
<evidence type="ECO:0000256" key="2">
    <source>
        <dbReference type="ARBA" id="ARBA00022801"/>
    </source>
</evidence>
<feature type="non-terminal residue" evidence="3">
    <location>
        <position position="1"/>
    </location>
</feature>
<organism evidence="3 4">
    <name type="scientific">Ladona fulva</name>
    <name type="common">Scarce chaser dragonfly</name>
    <name type="synonym">Libellula fulva</name>
    <dbReference type="NCBI Taxonomy" id="123851"/>
    <lineage>
        <taxon>Eukaryota</taxon>
        <taxon>Metazoa</taxon>
        <taxon>Ecdysozoa</taxon>
        <taxon>Arthropoda</taxon>
        <taxon>Hexapoda</taxon>
        <taxon>Insecta</taxon>
        <taxon>Pterygota</taxon>
        <taxon>Palaeoptera</taxon>
        <taxon>Odonata</taxon>
        <taxon>Epiprocta</taxon>
        <taxon>Anisoptera</taxon>
        <taxon>Libelluloidea</taxon>
        <taxon>Libellulidae</taxon>
        <taxon>Ladona</taxon>
    </lineage>
</organism>
<keyword evidence="4" id="KW-1185">Reference proteome</keyword>
<evidence type="ECO:0000256" key="1">
    <source>
        <dbReference type="ARBA" id="ARBA00022723"/>
    </source>
</evidence>
<dbReference type="Proteomes" id="UP000792457">
    <property type="component" value="Unassembled WGS sequence"/>
</dbReference>
<proteinExistence type="predicted"/>
<dbReference type="AlphaFoldDB" id="A0A8K0P7M1"/>
<evidence type="ECO:0000313" key="4">
    <source>
        <dbReference type="Proteomes" id="UP000792457"/>
    </source>
</evidence>
<accession>A0A8K0P7M1</accession>
<dbReference type="InterPro" id="IPR039461">
    <property type="entry name" value="Peptidase_M49"/>
</dbReference>
<keyword evidence="1" id="KW-0479">Metal-binding</keyword>
<dbReference type="PANTHER" id="PTHR23422">
    <property type="entry name" value="DIPEPTIDYL PEPTIDASE III-RELATED"/>
    <property type="match status" value="1"/>
</dbReference>
<sequence length="265" mass="30479">VQVGIHELLGHGSGKKFNRNEKGEFNFDIETVINPLTNEKIKSWFEPGETHDTKFTNMGSTYEECRAESVGLYLSLEKDILKIFGYEGEEADDIMYVNWLSLVWTGMGKALEMYQPETKSWLQAHSQARFVITQVLLEAGEGLVKIEETEGGKNLLLTLDRTKLQTVYITTGDVDSLFSMYSKYSEVSDEGKYPWATWREIVMAHKQPRKMFVQANTFIEGDEVKLKNYESSPEGVIQSWIDRFPDASIDEILEALYEKDICYYK</sequence>
<dbReference type="GO" id="GO:0046872">
    <property type="term" value="F:metal ion binding"/>
    <property type="evidence" value="ECO:0007669"/>
    <property type="project" value="UniProtKB-KW"/>
</dbReference>
<dbReference type="OrthoDB" id="4694525at2759"/>
<keyword evidence="2" id="KW-0378">Hydrolase</keyword>
<reference evidence="3" key="1">
    <citation type="submission" date="2013-04" db="EMBL/GenBank/DDBJ databases">
        <authorList>
            <person name="Qu J."/>
            <person name="Murali S.C."/>
            <person name="Bandaranaike D."/>
            <person name="Bellair M."/>
            <person name="Blankenburg K."/>
            <person name="Chao H."/>
            <person name="Dinh H."/>
            <person name="Doddapaneni H."/>
            <person name="Downs B."/>
            <person name="Dugan-Rocha S."/>
            <person name="Elkadiri S."/>
            <person name="Gnanaolivu R.D."/>
            <person name="Hernandez B."/>
            <person name="Javaid M."/>
            <person name="Jayaseelan J.C."/>
            <person name="Lee S."/>
            <person name="Li M."/>
            <person name="Ming W."/>
            <person name="Munidasa M."/>
            <person name="Muniz J."/>
            <person name="Nguyen L."/>
            <person name="Ongeri F."/>
            <person name="Osuji N."/>
            <person name="Pu L.-L."/>
            <person name="Puazo M."/>
            <person name="Qu C."/>
            <person name="Quiroz J."/>
            <person name="Raj R."/>
            <person name="Weissenberger G."/>
            <person name="Xin Y."/>
            <person name="Zou X."/>
            <person name="Han Y."/>
            <person name="Richards S."/>
            <person name="Worley K."/>
            <person name="Muzny D."/>
            <person name="Gibbs R."/>
        </authorList>
    </citation>
    <scope>NUCLEOTIDE SEQUENCE</scope>
    <source>
        <strain evidence="3">Sampled in the wild</strain>
    </source>
</reference>
<dbReference type="GO" id="GO:0008239">
    <property type="term" value="F:dipeptidyl-peptidase activity"/>
    <property type="evidence" value="ECO:0007669"/>
    <property type="project" value="TreeGrafter"/>
</dbReference>
<evidence type="ECO:0008006" key="5">
    <source>
        <dbReference type="Google" id="ProtNLM"/>
    </source>
</evidence>
<dbReference type="EMBL" id="KZ308746">
    <property type="protein sequence ID" value="KAG8233764.1"/>
    <property type="molecule type" value="Genomic_DNA"/>
</dbReference>
<comment type="caution">
    <text evidence="3">The sequence shown here is derived from an EMBL/GenBank/DDBJ whole genome shotgun (WGS) entry which is preliminary data.</text>
</comment>
<name>A0A8K0P7M1_LADFU</name>
<protein>
    <recommendedName>
        <fullName evidence="5">Dipeptidyl peptidase 3</fullName>
    </recommendedName>
</protein>